<dbReference type="EMBL" id="JAQLKE010000063">
    <property type="protein sequence ID" value="MDB7085924.1"/>
    <property type="molecule type" value="Genomic_DNA"/>
</dbReference>
<dbReference type="SUPFAM" id="SSF53041">
    <property type="entry name" value="Resolvase-like"/>
    <property type="match status" value="1"/>
</dbReference>
<proteinExistence type="predicted"/>
<dbReference type="PROSITE" id="PS51736">
    <property type="entry name" value="RECOMBINASES_3"/>
    <property type="match status" value="1"/>
</dbReference>
<dbReference type="PROSITE" id="PS00398">
    <property type="entry name" value="RECOMBINASES_2"/>
    <property type="match status" value="1"/>
</dbReference>
<name>A0AB35ITW7_9FIRM</name>
<sequence length="202" mass="23806">MNYGYIRISSKDQNYERQLKNLTEYGIRRENIYIDVISGATFNRKNYKRLIRKIKEGDLIVIHELDRLGRNYAEIMENWTYITKKKKADIKILSMTLLDTTVAKDILGTFISDLVLQILGFTAHQERENIRKRQAEGIEIARANGIRFGRPELDLPDNFKEVVKKQENKIYTVNETLTILDMKKTSYYKYKKIVKQSVEGMK</sequence>
<dbReference type="PANTHER" id="PTHR30461:SF19">
    <property type="entry name" value="SITE-SPECIFIC RECOMBINASE RESOLVASE FAMILY"/>
    <property type="match status" value="1"/>
</dbReference>
<dbReference type="GO" id="GO:0003677">
    <property type="term" value="F:DNA binding"/>
    <property type="evidence" value="ECO:0007669"/>
    <property type="project" value="UniProtKB-KW"/>
</dbReference>
<evidence type="ECO:0000256" key="1">
    <source>
        <dbReference type="ARBA" id="ARBA00022908"/>
    </source>
</evidence>
<evidence type="ECO:0000259" key="5">
    <source>
        <dbReference type="PROSITE" id="PS51736"/>
    </source>
</evidence>
<dbReference type="GO" id="GO:0015074">
    <property type="term" value="P:DNA integration"/>
    <property type="evidence" value="ECO:0007669"/>
    <property type="project" value="UniProtKB-KW"/>
</dbReference>
<comment type="caution">
    <text evidence="6">The sequence shown here is derived from an EMBL/GenBank/DDBJ whole genome shotgun (WGS) entry which is preliminary data.</text>
</comment>
<dbReference type="SMART" id="SM00857">
    <property type="entry name" value="Resolvase"/>
    <property type="match status" value="1"/>
</dbReference>
<dbReference type="InterPro" id="IPR050639">
    <property type="entry name" value="SSR_resolvase"/>
</dbReference>
<organism evidence="6 7">
    <name type="scientific">Thomasclavelia ramosa</name>
    <dbReference type="NCBI Taxonomy" id="1547"/>
    <lineage>
        <taxon>Bacteria</taxon>
        <taxon>Bacillati</taxon>
        <taxon>Bacillota</taxon>
        <taxon>Erysipelotrichia</taxon>
        <taxon>Erysipelotrichales</taxon>
        <taxon>Coprobacillaceae</taxon>
        <taxon>Thomasclavelia</taxon>
    </lineage>
</organism>
<feature type="active site" description="O-(5'-phospho-DNA)-serine intermediate" evidence="4">
    <location>
        <position position="9"/>
    </location>
</feature>
<dbReference type="RefSeq" id="WP_054322826.1">
    <property type="nucleotide sequence ID" value="NZ_JADPBJ010000052.1"/>
</dbReference>
<gene>
    <name evidence="6" type="ORF">PM738_19280</name>
</gene>
<dbReference type="InterPro" id="IPR036162">
    <property type="entry name" value="Resolvase-like_N_sf"/>
</dbReference>
<dbReference type="PANTHER" id="PTHR30461">
    <property type="entry name" value="DNA-INVERTASE FROM LAMBDOID PROPHAGE"/>
    <property type="match status" value="1"/>
</dbReference>
<dbReference type="InterPro" id="IPR006118">
    <property type="entry name" value="Recombinase_CS"/>
</dbReference>
<dbReference type="AlphaFoldDB" id="A0AB35ITW7"/>
<dbReference type="Pfam" id="PF00239">
    <property type="entry name" value="Resolvase"/>
    <property type="match status" value="1"/>
</dbReference>
<keyword evidence="3" id="KW-0233">DNA recombination</keyword>
<evidence type="ECO:0000256" key="4">
    <source>
        <dbReference type="PIRSR" id="PIRSR606118-50"/>
    </source>
</evidence>
<protein>
    <submittedName>
        <fullName evidence="6">Recombinase family protein</fullName>
    </submittedName>
</protein>
<evidence type="ECO:0000256" key="3">
    <source>
        <dbReference type="ARBA" id="ARBA00023172"/>
    </source>
</evidence>
<keyword evidence="2" id="KW-0238">DNA-binding</keyword>
<dbReference type="Gene3D" id="3.40.50.1390">
    <property type="entry name" value="Resolvase, N-terminal catalytic domain"/>
    <property type="match status" value="1"/>
</dbReference>
<evidence type="ECO:0000256" key="2">
    <source>
        <dbReference type="ARBA" id="ARBA00023125"/>
    </source>
</evidence>
<dbReference type="InterPro" id="IPR006119">
    <property type="entry name" value="Resolv_N"/>
</dbReference>
<feature type="domain" description="Resolvase/invertase-type recombinase catalytic" evidence="5">
    <location>
        <begin position="1"/>
        <end position="145"/>
    </location>
</feature>
<keyword evidence="1" id="KW-0229">DNA integration</keyword>
<dbReference type="GO" id="GO:0000150">
    <property type="term" value="F:DNA strand exchange activity"/>
    <property type="evidence" value="ECO:0007669"/>
    <property type="project" value="InterPro"/>
</dbReference>
<evidence type="ECO:0000313" key="6">
    <source>
        <dbReference type="EMBL" id="MDB7085924.1"/>
    </source>
</evidence>
<reference evidence="6" key="1">
    <citation type="submission" date="2023-01" db="EMBL/GenBank/DDBJ databases">
        <title>Human gut microbiome strain richness.</title>
        <authorList>
            <person name="Chen-Liaw A."/>
        </authorList>
    </citation>
    <scope>NUCLEOTIDE SEQUENCE</scope>
    <source>
        <strain evidence="6">1001217st2_G6_1001217B_191108</strain>
    </source>
</reference>
<dbReference type="CDD" id="cd03768">
    <property type="entry name" value="SR_ResInv"/>
    <property type="match status" value="1"/>
</dbReference>
<evidence type="ECO:0000313" key="7">
    <source>
        <dbReference type="Proteomes" id="UP001211987"/>
    </source>
</evidence>
<accession>A0AB35ITW7</accession>
<dbReference type="Proteomes" id="UP001211987">
    <property type="component" value="Unassembled WGS sequence"/>
</dbReference>